<evidence type="ECO:0000259" key="16">
    <source>
        <dbReference type="Pfam" id="PF02878"/>
    </source>
</evidence>
<comment type="similarity">
    <text evidence="5 14">Belongs to the phosphohexose mutase family.</text>
</comment>
<feature type="domain" description="Alpha-D-phosphohexomutase alpha/beta/alpha" evidence="18">
    <location>
        <begin position="322"/>
        <end position="447"/>
    </location>
</feature>
<dbReference type="SUPFAM" id="SSF55957">
    <property type="entry name" value="Phosphoglucomutase, C-terminal domain"/>
    <property type="match status" value="1"/>
</dbReference>
<comment type="pathway">
    <text evidence="3">Glycolipid metabolism; diglucosyl-diacylglycerol biosynthesis.</text>
</comment>
<dbReference type="Pfam" id="PF02880">
    <property type="entry name" value="PGM_PMM_III"/>
    <property type="match status" value="1"/>
</dbReference>
<dbReference type="OrthoDB" id="9806956at2"/>
<dbReference type="Pfam" id="PF02879">
    <property type="entry name" value="PGM_PMM_II"/>
    <property type="match status" value="1"/>
</dbReference>
<dbReference type="EC" id="5.4.2.2" evidence="6"/>
<sequence length="573" mass="63598">MSFETEFNNWMGQENLESYLKEQLENMTEVEKEDAFYRNLEFGTGGMRGVVGPGTNRMNIYTIRKANEGFAKYLLGLGEDAKERGVVIAYDCRHFSPEFAMESAKVMASHGIKAYVFESLRPTPELSFAVRYLNAVGGIVVTASHNPPEYNGYKIYDETGCQLVPAEADQVIALVDAIENVFEIEVKSEEELKAAGLIEIIGSEIDDVYTERVKALEINPDCNKKDLKIVFTPLHGTANIPVRRVLTECGYDQLHVVEEQCVPDPNFSTVKSPNPEEASAFEMAITLGNEIDADILIATDPDADRVGLAVKNPEGEYVLLTGNQTGAILIHYILSQKKAHGTLPAKGKVFNTIVTSDMGAAIARSYGFEVVSTLTGFKFIGEQARMLEDTDYEYVFGYEESYGYLIGDFVRDKDSVQSVLMCAEAAAYYKQNGKTLYDVLMELYETYGCYREALVNITLKGKEGADKIQSILAEFREFTPLTVAGKDVVAVEDYKESIHTDLKNDTTTAIDLPKSNVLKYTLEDGSWFVLRPSGTEPKAKVYIGVVADVLEKADEQVAKIKEDVLSRVNEIIA</sequence>
<comment type="cofactor">
    <cofactor evidence="2">
        <name>Mg(2+)</name>
        <dbReference type="ChEBI" id="CHEBI:18420"/>
    </cofactor>
</comment>
<dbReference type="InterPro" id="IPR036900">
    <property type="entry name" value="A-D-PHexomutase_C_sf"/>
</dbReference>
<evidence type="ECO:0000256" key="11">
    <source>
        <dbReference type="ARBA" id="ARBA00039995"/>
    </source>
</evidence>
<dbReference type="Proteomes" id="UP000487649">
    <property type="component" value="Unassembled WGS sequence"/>
</dbReference>
<accession>A0A173TTJ1</accession>
<dbReference type="InterPro" id="IPR005841">
    <property type="entry name" value="Alpha-D-phosphohexomutase_SF"/>
</dbReference>
<dbReference type="InterPro" id="IPR005843">
    <property type="entry name" value="A-D-PHexomutase_C"/>
</dbReference>
<evidence type="ECO:0000256" key="7">
    <source>
        <dbReference type="ARBA" id="ARBA00022553"/>
    </source>
</evidence>
<keyword evidence="7" id="KW-0597">Phosphoprotein</keyword>
<dbReference type="Gene3D" id="3.30.310.50">
    <property type="entry name" value="Alpha-D-phosphohexomutase, C-terminal domain"/>
    <property type="match status" value="1"/>
</dbReference>
<feature type="domain" description="Alpha-D-phosphohexomutase alpha/beta/alpha" evidence="16">
    <location>
        <begin position="41"/>
        <end position="180"/>
    </location>
</feature>
<evidence type="ECO:0000259" key="17">
    <source>
        <dbReference type="Pfam" id="PF02879"/>
    </source>
</evidence>
<comment type="pathway">
    <text evidence="4">Lipid metabolism.</text>
</comment>
<dbReference type="Pfam" id="PF02878">
    <property type="entry name" value="PGM_PMM_I"/>
    <property type="match status" value="1"/>
</dbReference>
<organism evidence="19 20">
    <name type="scientific">Turicibacter sanguinis</name>
    <dbReference type="NCBI Taxonomy" id="154288"/>
    <lineage>
        <taxon>Bacteria</taxon>
        <taxon>Bacillati</taxon>
        <taxon>Bacillota</taxon>
        <taxon>Erysipelotrichia</taxon>
        <taxon>Erysipelotrichales</taxon>
        <taxon>Turicibacteraceae</taxon>
        <taxon>Turicibacter</taxon>
    </lineage>
</organism>
<feature type="domain" description="Alpha-D-phosphohexomutase C-terminal" evidence="15">
    <location>
        <begin position="489"/>
        <end position="546"/>
    </location>
</feature>
<dbReference type="PROSITE" id="PS00710">
    <property type="entry name" value="PGM_PMM"/>
    <property type="match status" value="1"/>
</dbReference>
<evidence type="ECO:0000256" key="4">
    <source>
        <dbReference type="ARBA" id="ARBA00005189"/>
    </source>
</evidence>
<evidence type="ECO:0000256" key="2">
    <source>
        <dbReference type="ARBA" id="ARBA00001946"/>
    </source>
</evidence>
<dbReference type="RefSeq" id="WP_006783268.1">
    <property type="nucleotide sequence ID" value="NZ_CAJJOK010000008.1"/>
</dbReference>
<gene>
    <name evidence="19" type="ORF">GMA92_13750</name>
</gene>
<evidence type="ECO:0000256" key="10">
    <source>
        <dbReference type="ARBA" id="ARBA00023235"/>
    </source>
</evidence>
<dbReference type="PANTHER" id="PTHR45745:SF1">
    <property type="entry name" value="PHOSPHOGLUCOMUTASE 2B-RELATED"/>
    <property type="match status" value="1"/>
</dbReference>
<evidence type="ECO:0000256" key="13">
    <source>
        <dbReference type="ARBA" id="ARBA00041467"/>
    </source>
</evidence>
<dbReference type="EMBL" id="WMQE01000040">
    <property type="protein sequence ID" value="MTK22477.1"/>
    <property type="molecule type" value="Genomic_DNA"/>
</dbReference>
<dbReference type="PANTHER" id="PTHR45745">
    <property type="entry name" value="PHOSPHOMANNOMUTASE 45A"/>
    <property type="match status" value="1"/>
</dbReference>
<evidence type="ECO:0000256" key="1">
    <source>
        <dbReference type="ARBA" id="ARBA00000443"/>
    </source>
</evidence>
<evidence type="ECO:0000259" key="15">
    <source>
        <dbReference type="Pfam" id="PF00408"/>
    </source>
</evidence>
<dbReference type="InterPro" id="IPR005846">
    <property type="entry name" value="A-D-PHexomutase_a/b/a-III"/>
</dbReference>
<evidence type="ECO:0000313" key="19">
    <source>
        <dbReference type="EMBL" id="MTK22477.1"/>
    </source>
</evidence>
<comment type="caution">
    <text evidence="19">The sequence shown here is derived from an EMBL/GenBank/DDBJ whole genome shotgun (WGS) entry which is preliminary data.</text>
</comment>
<dbReference type="GO" id="GO:0004614">
    <property type="term" value="F:phosphoglucomutase activity"/>
    <property type="evidence" value="ECO:0007669"/>
    <property type="project" value="UniProtKB-EC"/>
</dbReference>
<dbReference type="InterPro" id="IPR005844">
    <property type="entry name" value="A-D-PHexomutase_a/b/a-I"/>
</dbReference>
<evidence type="ECO:0000256" key="5">
    <source>
        <dbReference type="ARBA" id="ARBA00010231"/>
    </source>
</evidence>
<keyword evidence="9 14" id="KW-0460">Magnesium</keyword>
<keyword evidence="8 14" id="KW-0479">Metal-binding</keyword>
<evidence type="ECO:0000256" key="8">
    <source>
        <dbReference type="ARBA" id="ARBA00022723"/>
    </source>
</evidence>
<evidence type="ECO:0000256" key="6">
    <source>
        <dbReference type="ARBA" id="ARBA00012728"/>
    </source>
</evidence>
<evidence type="ECO:0000259" key="18">
    <source>
        <dbReference type="Pfam" id="PF02880"/>
    </source>
</evidence>
<evidence type="ECO:0000256" key="14">
    <source>
        <dbReference type="RuleBase" id="RU004326"/>
    </source>
</evidence>
<dbReference type="GO" id="GO:0005975">
    <property type="term" value="P:carbohydrate metabolic process"/>
    <property type="evidence" value="ECO:0007669"/>
    <property type="project" value="InterPro"/>
</dbReference>
<dbReference type="Pfam" id="PF00408">
    <property type="entry name" value="PGM_PMM_IV"/>
    <property type="match status" value="1"/>
</dbReference>
<name>A0A173TTJ1_9FIRM</name>
<dbReference type="Gene3D" id="3.40.120.10">
    <property type="entry name" value="Alpha-D-Glucose-1,6-Bisphosphate, subunit A, domain 3"/>
    <property type="match status" value="3"/>
</dbReference>
<dbReference type="InterPro" id="IPR016066">
    <property type="entry name" value="A-D-PHexomutase_CS"/>
</dbReference>
<proteinExistence type="inferred from homology"/>
<keyword evidence="10" id="KW-0413">Isomerase</keyword>
<dbReference type="GO" id="GO:0008973">
    <property type="term" value="F:phosphopentomutase activity"/>
    <property type="evidence" value="ECO:0007669"/>
    <property type="project" value="TreeGrafter"/>
</dbReference>
<dbReference type="InterPro" id="IPR016055">
    <property type="entry name" value="A-D-PHexomutase_a/b/a-I/II/III"/>
</dbReference>
<evidence type="ECO:0000313" key="20">
    <source>
        <dbReference type="Proteomes" id="UP000487649"/>
    </source>
</evidence>
<evidence type="ECO:0000256" key="9">
    <source>
        <dbReference type="ARBA" id="ARBA00022842"/>
    </source>
</evidence>
<dbReference type="AlphaFoldDB" id="A0A173TTJ1"/>
<dbReference type="PRINTS" id="PR00509">
    <property type="entry name" value="PGMPMM"/>
</dbReference>
<dbReference type="GO" id="GO:0000287">
    <property type="term" value="F:magnesium ion binding"/>
    <property type="evidence" value="ECO:0007669"/>
    <property type="project" value="InterPro"/>
</dbReference>
<dbReference type="SUPFAM" id="SSF53738">
    <property type="entry name" value="Phosphoglucomutase, first 3 domains"/>
    <property type="match status" value="3"/>
</dbReference>
<evidence type="ECO:0000256" key="12">
    <source>
        <dbReference type="ARBA" id="ARBA00041398"/>
    </source>
</evidence>
<protein>
    <recommendedName>
        <fullName evidence="11">Phosphoglucomutase</fullName>
        <ecNumber evidence="6">5.4.2.2</ecNumber>
    </recommendedName>
    <alternativeName>
        <fullName evidence="13">Alpha-phosphoglucomutase</fullName>
    </alternativeName>
    <alternativeName>
        <fullName evidence="12">Glucose phosphomutase</fullName>
    </alternativeName>
</protein>
<comment type="catalytic activity">
    <reaction evidence="1">
        <text>alpha-D-glucose 1-phosphate = alpha-D-glucose 6-phosphate</text>
        <dbReference type="Rhea" id="RHEA:23536"/>
        <dbReference type="ChEBI" id="CHEBI:58225"/>
        <dbReference type="ChEBI" id="CHEBI:58601"/>
        <dbReference type="EC" id="5.4.2.2"/>
    </reaction>
</comment>
<reference evidence="19 20" key="1">
    <citation type="journal article" date="2019" name="Nat. Med.">
        <title>A library of human gut bacterial isolates paired with longitudinal multiomics data enables mechanistic microbiome research.</title>
        <authorList>
            <person name="Poyet M."/>
            <person name="Groussin M."/>
            <person name="Gibbons S.M."/>
            <person name="Avila-Pacheco J."/>
            <person name="Jiang X."/>
            <person name="Kearney S.M."/>
            <person name="Perrotta A.R."/>
            <person name="Berdy B."/>
            <person name="Zhao S."/>
            <person name="Lieberman T.D."/>
            <person name="Swanson P.K."/>
            <person name="Smith M."/>
            <person name="Roesemann S."/>
            <person name="Alexander J.E."/>
            <person name="Rich S.A."/>
            <person name="Livny J."/>
            <person name="Vlamakis H."/>
            <person name="Clish C."/>
            <person name="Bullock K."/>
            <person name="Deik A."/>
            <person name="Scott J."/>
            <person name="Pierce K.A."/>
            <person name="Xavier R.J."/>
            <person name="Alm E.J."/>
        </authorList>
    </citation>
    <scope>NUCLEOTIDE SEQUENCE [LARGE SCALE GENOMIC DNA]</scope>
    <source>
        <strain evidence="19 20">BIOML-A198</strain>
    </source>
</reference>
<dbReference type="GO" id="GO:0006166">
    <property type="term" value="P:purine ribonucleoside salvage"/>
    <property type="evidence" value="ECO:0007669"/>
    <property type="project" value="TreeGrafter"/>
</dbReference>
<evidence type="ECO:0000256" key="3">
    <source>
        <dbReference type="ARBA" id="ARBA00005164"/>
    </source>
</evidence>
<dbReference type="CDD" id="cd05799">
    <property type="entry name" value="PGM2"/>
    <property type="match status" value="1"/>
</dbReference>
<dbReference type="InterPro" id="IPR005845">
    <property type="entry name" value="A-D-PHexomutase_a/b/a-II"/>
</dbReference>
<feature type="domain" description="Alpha-D-phosphohexomutase alpha/beta/alpha" evidence="17">
    <location>
        <begin position="209"/>
        <end position="309"/>
    </location>
</feature>